<proteinExistence type="predicted"/>
<dbReference type="InterPro" id="IPR027417">
    <property type="entry name" value="P-loop_NTPase"/>
</dbReference>
<keyword evidence="1" id="KW-0472">Membrane</keyword>
<keyword evidence="1" id="KW-1133">Transmembrane helix</keyword>
<dbReference type="Proteomes" id="UP001244136">
    <property type="component" value="Chromosome"/>
</dbReference>
<reference evidence="2 3" key="1">
    <citation type="journal article" date="2008" name="Int. J. Syst. Evol. Microbiol.">
        <title>Tessaracoccus flavescens sp. nov., isolated from marine sediment.</title>
        <authorList>
            <person name="Lee D.W."/>
            <person name="Lee S.D."/>
        </authorList>
    </citation>
    <scope>NUCLEOTIDE SEQUENCE [LARGE SCALE GENOMIC DNA]</scope>
    <source>
        <strain evidence="2 3">T21</strain>
    </source>
</reference>
<dbReference type="Gene3D" id="3.40.50.300">
    <property type="entry name" value="P-loop containing nucleotide triphosphate hydrolases"/>
    <property type="match status" value="1"/>
</dbReference>
<evidence type="ECO:0000313" key="3">
    <source>
        <dbReference type="Proteomes" id="UP001244136"/>
    </source>
</evidence>
<dbReference type="RefSeq" id="WP_281144175.1">
    <property type="nucleotide sequence ID" value="NZ_CP123967.1"/>
</dbReference>
<evidence type="ECO:0000313" key="2">
    <source>
        <dbReference type="EMBL" id="WGT46375.1"/>
    </source>
</evidence>
<gene>
    <name evidence="2" type="ORF">QH948_09435</name>
</gene>
<sequence>MSGAEQLTAAFRRLDATLPLAQFPLPIEGAEALRSLAGSMAHQVRDYLLPRAARLDAPLLAVVGGSTGAGKSTLVNSILRAQVTRPGVLRPTTKSPVLVCHPSDEAWFRTEHVLPDLVRTDTQLHDSRALHIVATEALPPGLALLDAPDIDSIDDANRSLARQLLFAADLWLFVTSAARYADAVPWEYLATAAERNTVVAVIVNRCPPGAITDIGGHLSQLLSERGLPQAKLFAVAERALPSDGMVPPGDVSGIRQWLGQLTSESGARAQVAVQSLAGSVRSLDAQLTELTAGVQRQRDALAELRRETVAPYQRAAAAVAEAAGDGSLLRGEILSRWQDLVGTGEFMRSIEERISAIRDRISGWFKGEPKVEAMEVAIADSLTAVLLEAGERAAEETAASWSLTRWGRDILSAAPHLQRASDQFPEAAAAAIRAWQTDVLSLVEQQGRGKRMKARFLAIGTNVVGAALIIVVFASTGGLTTAEIGIAGGTSLLAQRLLEAVFGEDAVRRLAEHARRQLHDRVDDALADEAARYIQILETLSVDSDATGELQAAAADLREAARAAFDDLTAPELT</sequence>
<keyword evidence="3" id="KW-1185">Reference proteome</keyword>
<protein>
    <submittedName>
        <fullName evidence="2">Dynamin family protein</fullName>
    </submittedName>
</protein>
<dbReference type="SUPFAM" id="SSF52540">
    <property type="entry name" value="P-loop containing nucleoside triphosphate hydrolases"/>
    <property type="match status" value="1"/>
</dbReference>
<organism evidence="2 3">
    <name type="scientific">Tessaracoccus lacteus</name>
    <dbReference type="NCBI Taxonomy" id="3041766"/>
    <lineage>
        <taxon>Bacteria</taxon>
        <taxon>Bacillati</taxon>
        <taxon>Actinomycetota</taxon>
        <taxon>Actinomycetes</taxon>
        <taxon>Propionibacteriales</taxon>
        <taxon>Propionibacteriaceae</taxon>
        <taxon>Tessaracoccus</taxon>
    </lineage>
</organism>
<evidence type="ECO:0000256" key="1">
    <source>
        <dbReference type="SAM" id="Phobius"/>
    </source>
</evidence>
<dbReference type="EMBL" id="CP123967">
    <property type="protein sequence ID" value="WGT46375.1"/>
    <property type="molecule type" value="Genomic_DNA"/>
</dbReference>
<name>A0ABY8PV90_9ACTN</name>
<dbReference type="CDD" id="cd00882">
    <property type="entry name" value="Ras_like_GTPase"/>
    <property type="match status" value="1"/>
</dbReference>
<accession>A0ABY8PV90</accession>
<feature type="transmembrane region" description="Helical" evidence="1">
    <location>
        <begin position="456"/>
        <end position="474"/>
    </location>
</feature>
<keyword evidence="1" id="KW-0812">Transmembrane</keyword>